<dbReference type="InterPro" id="IPR035892">
    <property type="entry name" value="C2_domain_sf"/>
</dbReference>
<keyword evidence="7" id="KW-0807">Transducer</keyword>
<dbReference type="SUPFAM" id="SSF50044">
    <property type="entry name" value="SH3-domain"/>
    <property type="match status" value="1"/>
</dbReference>
<evidence type="ECO:0000256" key="11">
    <source>
        <dbReference type="RuleBase" id="RU361133"/>
    </source>
</evidence>
<dbReference type="SMART" id="SM00252">
    <property type="entry name" value="SH2"/>
    <property type="match status" value="2"/>
</dbReference>
<dbReference type="PROSITE" id="PS50001">
    <property type="entry name" value="SH2"/>
    <property type="match status" value="2"/>
</dbReference>
<feature type="domain" description="SH3" evidence="14">
    <location>
        <begin position="800"/>
        <end position="870"/>
    </location>
</feature>
<dbReference type="PROSITE" id="PS50004">
    <property type="entry name" value="C2"/>
    <property type="match status" value="1"/>
</dbReference>
<feature type="domain" description="SH2" evidence="13">
    <location>
        <begin position="566"/>
        <end position="668"/>
    </location>
</feature>
<dbReference type="InterPro" id="IPR017946">
    <property type="entry name" value="PLC-like_Pdiesterase_TIM-brl"/>
</dbReference>
<dbReference type="EMBL" id="CAXLJM020000007">
    <property type="protein sequence ID" value="CAL8073867.1"/>
    <property type="molecule type" value="Genomic_DNA"/>
</dbReference>
<evidence type="ECO:0000256" key="4">
    <source>
        <dbReference type="ARBA" id="ARBA00022963"/>
    </source>
</evidence>
<evidence type="ECO:0000256" key="3">
    <source>
        <dbReference type="ARBA" id="ARBA00022837"/>
    </source>
</evidence>
<dbReference type="SMART" id="SM00239">
    <property type="entry name" value="C2"/>
    <property type="match status" value="1"/>
</dbReference>
<evidence type="ECO:0000259" key="18">
    <source>
        <dbReference type="PROSITE" id="PS50222"/>
    </source>
</evidence>
<evidence type="ECO:0000256" key="5">
    <source>
        <dbReference type="ARBA" id="ARBA00022999"/>
    </source>
</evidence>
<gene>
    <name evidence="19" type="ORF">ODALV1_LOCUS2733</name>
</gene>
<dbReference type="PROSITE" id="PS50002">
    <property type="entry name" value="SH3"/>
    <property type="match status" value="1"/>
</dbReference>
<evidence type="ECO:0000259" key="14">
    <source>
        <dbReference type="PROSITE" id="PS50002"/>
    </source>
</evidence>
<feature type="domain" description="EF-hand" evidence="18">
    <location>
        <begin position="200"/>
        <end position="235"/>
    </location>
</feature>
<dbReference type="Pfam" id="PF00017">
    <property type="entry name" value="SH2"/>
    <property type="match status" value="2"/>
</dbReference>
<dbReference type="PANTHER" id="PTHR10336">
    <property type="entry name" value="PHOSPHOINOSITIDE-SPECIFIC PHOSPHOLIPASE C FAMILY PROTEIN"/>
    <property type="match status" value="1"/>
</dbReference>
<evidence type="ECO:0000259" key="13">
    <source>
        <dbReference type="PROSITE" id="PS50001"/>
    </source>
</evidence>
<dbReference type="SUPFAM" id="SSF49562">
    <property type="entry name" value="C2 domain (Calcium/lipid-binding domain, CaLB)"/>
    <property type="match status" value="1"/>
</dbReference>
<dbReference type="SMART" id="SM00326">
    <property type="entry name" value="SH3"/>
    <property type="match status" value="1"/>
</dbReference>
<dbReference type="InterPro" id="IPR001711">
    <property type="entry name" value="PLipase_C_Pinositol-sp_Y"/>
</dbReference>
<dbReference type="InterPro" id="IPR011993">
    <property type="entry name" value="PH-like_dom_sf"/>
</dbReference>
<dbReference type="SUPFAM" id="SSF47473">
    <property type="entry name" value="EF-hand"/>
    <property type="match status" value="1"/>
</dbReference>
<keyword evidence="20" id="KW-1185">Reference proteome</keyword>
<feature type="domain" description="PH" evidence="15">
    <location>
        <begin position="12"/>
        <end position="155"/>
    </location>
</feature>
<dbReference type="CDD" id="cd00275">
    <property type="entry name" value="C2_PLC_like"/>
    <property type="match status" value="1"/>
</dbReference>
<feature type="region of interest" description="Disordered" evidence="12">
    <location>
        <begin position="534"/>
        <end position="556"/>
    </location>
</feature>
<dbReference type="Pfam" id="PF23583">
    <property type="entry name" value="EF_HAND_2_PLCG"/>
    <property type="match status" value="1"/>
</dbReference>
<dbReference type="PROSITE" id="PS50003">
    <property type="entry name" value="PH_DOMAIN"/>
    <property type="match status" value="1"/>
</dbReference>
<dbReference type="CDD" id="cd08592">
    <property type="entry name" value="PI-PLCc_gamma"/>
    <property type="match status" value="1"/>
</dbReference>
<dbReference type="InterPro" id="IPR036028">
    <property type="entry name" value="SH3-like_dom_sf"/>
</dbReference>
<evidence type="ECO:0000313" key="19">
    <source>
        <dbReference type="EMBL" id="CAL8073867.1"/>
    </source>
</evidence>
<dbReference type="InterPro" id="IPR011992">
    <property type="entry name" value="EF-hand-dom_pair"/>
</dbReference>
<dbReference type="InterPro" id="IPR001192">
    <property type="entry name" value="PI-PLC_fam"/>
</dbReference>
<dbReference type="Pfam" id="PF00388">
    <property type="entry name" value="PI-PLC-X"/>
    <property type="match status" value="1"/>
</dbReference>
<dbReference type="InterPro" id="IPR000909">
    <property type="entry name" value="PLipase_C_PInositol-sp_X_dom"/>
</dbReference>
<dbReference type="SMART" id="SM00149">
    <property type="entry name" value="PLCYc"/>
    <property type="match status" value="1"/>
</dbReference>
<organism evidence="19 20">
    <name type="scientific">Orchesella dallaii</name>
    <dbReference type="NCBI Taxonomy" id="48710"/>
    <lineage>
        <taxon>Eukaryota</taxon>
        <taxon>Metazoa</taxon>
        <taxon>Ecdysozoa</taxon>
        <taxon>Arthropoda</taxon>
        <taxon>Hexapoda</taxon>
        <taxon>Collembola</taxon>
        <taxon>Entomobryomorpha</taxon>
        <taxon>Entomobryoidea</taxon>
        <taxon>Orchesellidae</taxon>
        <taxon>Orchesellinae</taxon>
        <taxon>Orchesella</taxon>
    </lineage>
</organism>
<name>A0ABP1PQW0_9HEXA</name>
<keyword evidence="2 10" id="KW-0728">SH3 domain</keyword>
<dbReference type="PROSITE" id="PS50007">
    <property type="entry name" value="PIPLC_X_DOMAIN"/>
    <property type="match status" value="1"/>
</dbReference>
<dbReference type="InterPro" id="IPR000008">
    <property type="entry name" value="C2_dom"/>
</dbReference>
<evidence type="ECO:0000259" key="17">
    <source>
        <dbReference type="PROSITE" id="PS50008"/>
    </source>
</evidence>
<evidence type="ECO:0000259" key="15">
    <source>
        <dbReference type="PROSITE" id="PS50003"/>
    </source>
</evidence>
<feature type="region of interest" description="Disordered" evidence="12">
    <location>
        <begin position="54"/>
        <end position="81"/>
    </location>
</feature>
<dbReference type="Gene3D" id="3.20.20.190">
    <property type="entry name" value="Phosphatidylinositol (PI) phosphodiesterase"/>
    <property type="match status" value="2"/>
</dbReference>
<dbReference type="SMART" id="SM00148">
    <property type="entry name" value="PLCXc"/>
    <property type="match status" value="1"/>
</dbReference>
<dbReference type="InterPro" id="IPR056586">
    <property type="entry name" value="EF-hand_PLCG1"/>
</dbReference>
<dbReference type="Gene3D" id="3.30.505.10">
    <property type="entry name" value="SH2 domain"/>
    <property type="match status" value="2"/>
</dbReference>
<feature type="domain" description="PI-PLC Y-box" evidence="17">
    <location>
        <begin position="975"/>
        <end position="1092"/>
    </location>
</feature>
<keyword evidence="3" id="KW-0106">Calcium</keyword>
<evidence type="ECO:0000313" key="20">
    <source>
        <dbReference type="Proteomes" id="UP001642540"/>
    </source>
</evidence>
<accession>A0ABP1PQW0</accession>
<evidence type="ECO:0000256" key="6">
    <source>
        <dbReference type="ARBA" id="ARBA00023098"/>
    </source>
</evidence>
<dbReference type="CDD" id="cd16201">
    <property type="entry name" value="EFh_PI-PLCgamma"/>
    <property type="match status" value="1"/>
</dbReference>
<dbReference type="Pfam" id="PF00018">
    <property type="entry name" value="SH3_1"/>
    <property type="match status" value="1"/>
</dbReference>
<dbReference type="CDD" id="cd10341">
    <property type="entry name" value="SH2_N-SH2_PLC_gamma_like"/>
    <property type="match status" value="1"/>
</dbReference>
<dbReference type="Pfam" id="PF00387">
    <property type="entry name" value="PI-PLC-Y"/>
    <property type="match status" value="1"/>
</dbReference>
<dbReference type="Gene3D" id="2.30.30.40">
    <property type="entry name" value="SH3 Domains"/>
    <property type="match status" value="1"/>
</dbReference>
<comment type="catalytic activity">
    <reaction evidence="8">
        <text>a 1,2-diacyl-sn-glycero-3-phospho-(1D-myo-inositol-4,5-bisphosphate) + H2O = 1D-myo-inositol 1,4,5-trisphosphate + a 1,2-diacyl-sn-glycerol + H(+)</text>
        <dbReference type="Rhea" id="RHEA:33179"/>
        <dbReference type="ChEBI" id="CHEBI:15377"/>
        <dbReference type="ChEBI" id="CHEBI:15378"/>
        <dbReference type="ChEBI" id="CHEBI:17815"/>
        <dbReference type="ChEBI" id="CHEBI:58456"/>
        <dbReference type="ChEBI" id="CHEBI:203600"/>
        <dbReference type="EC" id="3.1.4.11"/>
    </reaction>
    <physiologicalReaction direction="left-to-right" evidence="8">
        <dbReference type="Rhea" id="RHEA:33180"/>
    </physiologicalReaction>
</comment>
<feature type="domain" description="C2" evidence="16">
    <location>
        <begin position="1096"/>
        <end position="1212"/>
    </location>
</feature>
<dbReference type="InterPro" id="IPR035024">
    <property type="entry name" value="PLC-gamma_N-SH2"/>
</dbReference>
<evidence type="ECO:0000256" key="12">
    <source>
        <dbReference type="SAM" id="MobiDB-lite"/>
    </source>
</evidence>
<evidence type="ECO:0000256" key="10">
    <source>
        <dbReference type="PROSITE-ProRule" id="PRU00192"/>
    </source>
</evidence>
<dbReference type="Proteomes" id="UP001642540">
    <property type="component" value="Unassembled WGS sequence"/>
</dbReference>
<evidence type="ECO:0000256" key="7">
    <source>
        <dbReference type="ARBA" id="ARBA00023224"/>
    </source>
</evidence>
<dbReference type="SUPFAM" id="SSF50729">
    <property type="entry name" value="PH domain-like"/>
    <property type="match status" value="1"/>
</dbReference>
<feature type="compositionally biased region" description="Acidic residues" evidence="12">
    <location>
        <begin position="534"/>
        <end position="545"/>
    </location>
</feature>
<dbReference type="InterPro" id="IPR001452">
    <property type="entry name" value="SH3_domain"/>
</dbReference>
<feature type="compositionally biased region" description="Basic and acidic residues" evidence="12">
    <location>
        <begin position="546"/>
        <end position="556"/>
    </location>
</feature>
<protein>
    <recommendedName>
        <fullName evidence="1 11">Phosphoinositide phospholipase C</fullName>
        <ecNumber evidence="1 11">3.1.4.11</ecNumber>
    </recommendedName>
</protein>
<dbReference type="SUPFAM" id="SSF55550">
    <property type="entry name" value="SH2 domain"/>
    <property type="match status" value="2"/>
</dbReference>
<reference evidence="19 20" key="1">
    <citation type="submission" date="2024-08" db="EMBL/GenBank/DDBJ databases">
        <authorList>
            <person name="Cucini C."/>
            <person name="Frati F."/>
        </authorList>
    </citation>
    <scope>NUCLEOTIDE SEQUENCE [LARGE SCALE GENOMIC DNA]</scope>
</reference>
<evidence type="ECO:0000259" key="16">
    <source>
        <dbReference type="PROSITE" id="PS50004"/>
    </source>
</evidence>
<dbReference type="InterPro" id="IPR000980">
    <property type="entry name" value="SH2"/>
</dbReference>
<proteinExistence type="predicted"/>
<keyword evidence="11" id="KW-0378">Hydrolase</keyword>
<dbReference type="PROSITE" id="PS50008">
    <property type="entry name" value="PIPLC_Y_DOMAIN"/>
    <property type="match status" value="1"/>
</dbReference>
<dbReference type="PROSITE" id="PS50222">
    <property type="entry name" value="EF_HAND_2"/>
    <property type="match status" value="1"/>
</dbReference>
<keyword evidence="4 11" id="KW-0442">Lipid degradation</keyword>
<dbReference type="InterPro" id="IPR001849">
    <property type="entry name" value="PH_domain"/>
</dbReference>
<dbReference type="PANTHER" id="PTHR10336:SF159">
    <property type="entry name" value="1-PHOSPHATIDYLINOSITOL 4,5-BISPHOSPHATE PHOSPHODIESTERASE GAMMA"/>
    <property type="match status" value="1"/>
</dbReference>
<dbReference type="SUPFAM" id="SSF51695">
    <property type="entry name" value="PLC-like phosphodiesterases"/>
    <property type="match status" value="1"/>
</dbReference>
<dbReference type="InterPro" id="IPR057061">
    <property type="entry name" value="PLCG_EF-hand_2"/>
</dbReference>
<dbReference type="Gene3D" id="2.30.29.30">
    <property type="entry name" value="Pleckstrin-homology domain (PH domain)/Phosphotyrosine-binding domain (PTB)"/>
    <property type="match status" value="1"/>
</dbReference>
<evidence type="ECO:0000256" key="2">
    <source>
        <dbReference type="ARBA" id="ARBA00022443"/>
    </source>
</evidence>
<dbReference type="PRINTS" id="PR00452">
    <property type="entry name" value="SH3DOMAIN"/>
</dbReference>
<dbReference type="CDD" id="cd13362">
    <property type="entry name" value="PH_PLC_gamma"/>
    <property type="match status" value="1"/>
</dbReference>
<comment type="caution">
    <text evidence="19">The sequence shown here is derived from an EMBL/GenBank/DDBJ whole genome shotgun (WGS) entry which is preliminary data.</text>
</comment>
<dbReference type="SMART" id="SM00233">
    <property type="entry name" value="PH"/>
    <property type="match status" value="2"/>
</dbReference>
<keyword evidence="6 11" id="KW-0443">Lipid metabolism</keyword>
<evidence type="ECO:0000256" key="9">
    <source>
        <dbReference type="PROSITE-ProRule" id="PRU00191"/>
    </source>
</evidence>
<feature type="domain" description="SH2" evidence="13">
    <location>
        <begin position="679"/>
        <end position="768"/>
    </location>
</feature>
<feature type="compositionally biased region" description="Gly residues" evidence="12">
    <location>
        <begin position="57"/>
        <end position="74"/>
    </location>
</feature>
<dbReference type="Gene3D" id="1.10.238.10">
    <property type="entry name" value="EF-hand"/>
    <property type="match status" value="2"/>
</dbReference>
<dbReference type="Gene3D" id="2.60.40.150">
    <property type="entry name" value="C2 domain"/>
    <property type="match status" value="1"/>
</dbReference>
<dbReference type="PRINTS" id="PR00390">
    <property type="entry name" value="PHPHLIPASEC"/>
</dbReference>
<dbReference type="InterPro" id="IPR036860">
    <property type="entry name" value="SH2_dom_sf"/>
</dbReference>
<evidence type="ECO:0000256" key="1">
    <source>
        <dbReference type="ARBA" id="ARBA00012368"/>
    </source>
</evidence>
<dbReference type="Pfam" id="PF23329">
    <property type="entry name" value="EF_HAND_1_PLCG"/>
    <property type="match status" value="1"/>
</dbReference>
<sequence>MNFIPELEQVINQLERGTVVTKFFLRKRPEKRTLSIRRETRQIIWHRSGDARNSIASGGGSGGGSVHNSGGGSSSGTSSRSLCEGAVDVREIKLVRPGKSSKDFDRWPEDSKRHDAGKCLVIFYGSEFRLRTLSLAALSEKESDLWIRGLNSLMTDTANMPYPLQLNMWLRKEFYAMENHKGNITLKEMKSFLPRVNCKMSTSKLRDMFQSVDTRKSGEVGFDDFSALFHDQLVHDRSIFDEYFAEKYSNDRNLMSTREFENFLKTEQKELVVDVCAVIREYLQDPLRDVQQPELTVPEFLDYLYSKQNEIWDSRNSHVSLDMSRPLSHYWIASSHNTYLTGDQFSSESSVEAYTRCLLQGCRCVELDCWDGPDGTPFIFHGHTLTTKIKFVDVLKAIKEHAFVASDYPVILSLEDHCTLPQQRKMAQKFQEIFGDMLVTQSLDKNETQLPSPEQLKRRIILKHKKLPENGTIEEVPAKLPDEVSKEMDLSNTIKNGVMYLKDDTGLEWIPHFFVLTGSHLLYTEMTSDDDIGDDASVIADDDDPHDTSNSKKKTNEEELHFSEKWFHGRLKGGRNAANELIQQYAPHLGEGCFLVRESENFVGDFTISFWRSGRTHHAHIHSKYEWGQVKYYLVDSLTFDSLYSLITHYRSNPIKGLEFHVKLGEPVPQPMSHEGKPWFHTNLDRNGAEELLRKVPIDGAYLVRAISHNDARFAISFRFQKAIKHCVIKEEGRLFMIGANKFESLTDLINHYEKYPFYKKVRLTQAVNEDYVQSLGVNFDEDVYTHTDYLDTNMLCSEGNNLRVRAIYEYRARRTDELSFMKDDIISNVIKEDKDWWRGTLLTQSDTFGTPGALVQGWFPANYVHELEPEECVDDDEEQTPLGSLQKGSVEMTLGAYVELNRNSSGDNMPFVIKIFTDGSGSGAGTTPCIVLGVKSESDAKEWCEAIRETAQSASDRENKNKRIERMNRIAKELSSLIVYCCSVNKFNLDRVRSKGRVFYEMYSFPETAAEKQMCGLDRPFFMCHHQVQLSRVYPKGQRLDSSNYNPVPLWNAGCQMVALNYQTPDKPMQLNQGKFRQNGGCGYILRPDFMFKVSEEELALSASSEPIIVSLTILGARHLSKSGRGIVSPFVEVEIIGNTSESRKTKTISDNGLNPFWNEGFEFEVHFPELAMIRFVVQDEDVFGDPNFIGQASYPVPCLREGYRSVPLQNGYSEELELSSLLVHYSVKRPPNFV</sequence>
<dbReference type="InterPro" id="IPR002048">
    <property type="entry name" value="EF_hand_dom"/>
</dbReference>
<evidence type="ECO:0000256" key="8">
    <source>
        <dbReference type="ARBA" id="ARBA00023674"/>
    </source>
</evidence>
<dbReference type="Pfam" id="PF00168">
    <property type="entry name" value="C2"/>
    <property type="match status" value="1"/>
</dbReference>
<keyword evidence="5 9" id="KW-0727">SH2 domain</keyword>
<dbReference type="EC" id="3.1.4.11" evidence="1 11"/>